<evidence type="ECO:0000313" key="2">
    <source>
        <dbReference type="Proteomes" id="UP000186705"/>
    </source>
</evidence>
<gene>
    <name evidence="1" type="ORF">BO225_00965</name>
</gene>
<keyword evidence="2" id="KW-1185">Reference proteome</keyword>
<dbReference type="STRING" id="1862672.BO225_00965"/>
<dbReference type="AlphaFoldDB" id="A0A1U7NQA8"/>
<organism evidence="1 2">
    <name type="scientific">Dubosiella newyorkensis</name>
    <dbReference type="NCBI Taxonomy" id="1862672"/>
    <lineage>
        <taxon>Bacteria</taxon>
        <taxon>Bacillati</taxon>
        <taxon>Bacillota</taxon>
        <taxon>Erysipelotrichia</taxon>
        <taxon>Erysipelotrichales</taxon>
        <taxon>Erysipelotrichaceae</taxon>
        <taxon>Dubosiella</taxon>
    </lineage>
</organism>
<dbReference type="RefSeq" id="WP_076340428.1">
    <property type="nucleotide sequence ID" value="NZ_CAPQIB010000018.1"/>
</dbReference>
<reference evidence="1 2" key="1">
    <citation type="submission" date="2016-11" db="EMBL/GenBank/DDBJ databases">
        <title>Description of two novel members of the family Erysipelotrichaceae: Ileibacterium lipovorans gen. nov., sp. nov. and Dubosiella newyorkensis, gen. nov., sp. nov.</title>
        <authorList>
            <person name="Cox L.M."/>
            <person name="Sohn J."/>
            <person name="Tyrrell K.L."/>
            <person name="Citron D.M."/>
            <person name="Lawson P.A."/>
            <person name="Patel N.B."/>
            <person name="Iizumi T."/>
            <person name="Perez-Perez G.I."/>
            <person name="Goldstein E.J."/>
            <person name="Blaser M.J."/>
        </authorList>
    </citation>
    <scope>NUCLEOTIDE SEQUENCE [LARGE SCALE GENOMIC DNA]</scope>
    <source>
        <strain evidence="1 2">NYU-BL-A4</strain>
    </source>
</reference>
<comment type="caution">
    <text evidence="1">The sequence shown here is derived from an EMBL/GenBank/DDBJ whole genome shotgun (WGS) entry which is preliminary data.</text>
</comment>
<protein>
    <submittedName>
        <fullName evidence="1">Uncharacterized protein</fullName>
    </submittedName>
</protein>
<dbReference type="Proteomes" id="UP000186705">
    <property type="component" value="Unassembled WGS sequence"/>
</dbReference>
<sequence>MKADLPIHQPDLENIYVVRENEYRLDLIGSDPSFSFDSLQELFEYPKLKQKVKESDLWTYSFYDN</sequence>
<dbReference type="GeneID" id="78274523"/>
<dbReference type="EMBL" id="MPKA01000034">
    <property type="protein sequence ID" value="OLU47822.1"/>
    <property type="molecule type" value="Genomic_DNA"/>
</dbReference>
<evidence type="ECO:0000313" key="1">
    <source>
        <dbReference type="EMBL" id="OLU47822.1"/>
    </source>
</evidence>
<name>A0A1U7NQA8_9FIRM</name>
<accession>A0A1U7NQA8</accession>
<proteinExistence type="predicted"/>